<dbReference type="RefSeq" id="WP_259611967.1">
    <property type="nucleotide sequence ID" value="NZ_CP091139.2"/>
</dbReference>
<keyword evidence="1" id="KW-1133">Transmembrane helix</keyword>
<reference evidence="2" key="1">
    <citation type="submission" date="2022-01" db="EMBL/GenBank/DDBJ databases">
        <title>Microbacterium eymi and Microbacterium rhizovicinus sp. nov., isolated from the rhizospheric soil of Elymus tsukushiensis, a plant native to the Dokdo Islands, Republic of Korea.</title>
        <authorList>
            <person name="Hwang Y.J."/>
        </authorList>
    </citation>
    <scope>NUCLEOTIDE SEQUENCE</scope>
    <source>
        <strain evidence="2">KUDC0405</strain>
    </source>
</reference>
<dbReference type="EMBL" id="CP091139">
    <property type="protein sequence ID" value="UUT35381.1"/>
    <property type="molecule type" value="Genomic_DNA"/>
</dbReference>
<sequence>MTSWIPFAMVAVYTALDLAGLLPEVVPLVVGLVAFLMILWPLVRDRHA</sequence>
<keyword evidence="1" id="KW-0472">Membrane</keyword>
<protein>
    <submittedName>
        <fullName evidence="2">Uncharacterized protein</fullName>
    </submittedName>
</protein>
<keyword evidence="1" id="KW-0812">Transmembrane</keyword>
<name>A0ABY5NJX8_9MICO</name>
<proteinExistence type="predicted"/>
<evidence type="ECO:0000313" key="3">
    <source>
        <dbReference type="Proteomes" id="UP001054811"/>
    </source>
</evidence>
<evidence type="ECO:0000256" key="1">
    <source>
        <dbReference type="SAM" id="Phobius"/>
    </source>
</evidence>
<gene>
    <name evidence="2" type="ORF">L2X98_18340</name>
</gene>
<organism evidence="2 3">
    <name type="scientific">Microbacterium elymi</name>
    <dbReference type="NCBI Taxonomy" id="2909587"/>
    <lineage>
        <taxon>Bacteria</taxon>
        <taxon>Bacillati</taxon>
        <taxon>Actinomycetota</taxon>
        <taxon>Actinomycetes</taxon>
        <taxon>Micrococcales</taxon>
        <taxon>Microbacteriaceae</taxon>
        <taxon>Microbacterium</taxon>
    </lineage>
</organism>
<keyword evidence="3" id="KW-1185">Reference proteome</keyword>
<evidence type="ECO:0000313" key="2">
    <source>
        <dbReference type="EMBL" id="UUT35381.1"/>
    </source>
</evidence>
<accession>A0ABY5NJX8</accession>
<feature type="transmembrane region" description="Helical" evidence="1">
    <location>
        <begin position="25"/>
        <end position="43"/>
    </location>
</feature>
<dbReference type="Proteomes" id="UP001054811">
    <property type="component" value="Chromosome"/>
</dbReference>